<evidence type="ECO:0000313" key="3">
    <source>
        <dbReference type="Proteomes" id="UP000186895"/>
    </source>
</evidence>
<sequence length="103" mass="11276">MSIQQILVVMLYTLKPYLWLLGVAILLLLVSFVLGRKKRGPQSAMIWPVSGALGFAAALAAPMLTGSQLAYVVTTTDWLALMAVGIGAALYAYLLLRPLWRKR</sequence>
<keyword evidence="1" id="KW-0812">Transmembrane</keyword>
<protein>
    <submittedName>
        <fullName evidence="2">Uncharacterized protein</fullName>
    </submittedName>
</protein>
<keyword evidence="1" id="KW-1133">Transmembrane helix</keyword>
<keyword evidence="1" id="KW-0472">Membrane</keyword>
<evidence type="ECO:0000256" key="1">
    <source>
        <dbReference type="SAM" id="Phobius"/>
    </source>
</evidence>
<name>A0A1N6NT95_9GAMM</name>
<accession>A0A1N6NT95</accession>
<proteinExistence type="predicted"/>
<dbReference type="EMBL" id="FTMN01000001">
    <property type="protein sequence ID" value="SIP95206.1"/>
    <property type="molecule type" value="Genomic_DNA"/>
</dbReference>
<dbReference type="Proteomes" id="UP000186895">
    <property type="component" value="Unassembled WGS sequence"/>
</dbReference>
<feature type="transmembrane region" description="Helical" evidence="1">
    <location>
        <begin position="17"/>
        <end position="34"/>
    </location>
</feature>
<dbReference type="STRING" id="49186.SAMN05421647_101540"/>
<keyword evidence="3" id="KW-1185">Reference proteome</keyword>
<dbReference type="AlphaFoldDB" id="A0A1N6NT95"/>
<reference evidence="2 3" key="1">
    <citation type="submission" date="2017-01" db="EMBL/GenBank/DDBJ databases">
        <authorList>
            <person name="Mah S.A."/>
            <person name="Swanson W.J."/>
            <person name="Moy G.W."/>
            <person name="Vacquier V.D."/>
        </authorList>
    </citation>
    <scope>NUCLEOTIDE SEQUENCE [LARGE SCALE GENOMIC DNA]</scope>
    <source>
        <strain evidence="2 3">DSM 7027</strain>
    </source>
</reference>
<gene>
    <name evidence="2" type="ORF">SAMN05421647_101540</name>
</gene>
<dbReference type="RefSeq" id="WP_139327112.1">
    <property type="nucleotide sequence ID" value="NZ_FTMN01000001.1"/>
</dbReference>
<feature type="transmembrane region" description="Helical" evidence="1">
    <location>
        <begin position="46"/>
        <end position="66"/>
    </location>
</feature>
<feature type="transmembrane region" description="Helical" evidence="1">
    <location>
        <begin position="78"/>
        <end position="96"/>
    </location>
</feature>
<organism evidence="2 3">
    <name type="scientific">Marinobacterium stanieri</name>
    <dbReference type="NCBI Taxonomy" id="49186"/>
    <lineage>
        <taxon>Bacteria</taxon>
        <taxon>Pseudomonadati</taxon>
        <taxon>Pseudomonadota</taxon>
        <taxon>Gammaproteobacteria</taxon>
        <taxon>Oceanospirillales</taxon>
        <taxon>Oceanospirillaceae</taxon>
        <taxon>Marinobacterium</taxon>
    </lineage>
</organism>
<evidence type="ECO:0000313" key="2">
    <source>
        <dbReference type="EMBL" id="SIP95206.1"/>
    </source>
</evidence>